<accession>A0A4Y7T1S8</accession>
<evidence type="ECO:0000256" key="1">
    <source>
        <dbReference type="SAM" id="SignalP"/>
    </source>
</evidence>
<feature type="signal peptide" evidence="1">
    <location>
        <begin position="1"/>
        <end position="23"/>
    </location>
</feature>
<dbReference type="Proteomes" id="UP000298030">
    <property type="component" value="Unassembled WGS sequence"/>
</dbReference>
<reference evidence="2 3" key="1">
    <citation type="journal article" date="2019" name="Nat. Ecol. Evol.">
        <title>Megaphylogeny resolves global patterns of mushroom evolution.</title>
        <authorList>
            <person name="Varga T."/>
            <person name="Krizsan K."/>
            <person name="Foldi C."/>
            <person name="Dima B."/>
            <person name="Sanchez-Garcia M."/>
            <person name="Sanchez-Ramirez S."/>
            <person name="Szollosi G.J."/>
            <person name="Szarkandi J.G."/>
            <person name="Papp V."/>
            <person name="Albert L."/>
            <person name="Andreopoulos W."/>
            <person name="Angelini C."/>
            <person name="Antonin V."/>
            <person name="Barry K.W."/>
            <person name="Bougher N.L."/>
            <person name="Buchanan P."/>
            <person name="Buyck B."/>
            <person name="Bense V."/>
            <person name="Catcheside P."/>
            <person name="Chovatia M."/>
            <person name="Cooper J."/>
            <person name="Damon W."/>
            <person name="Desjardin D."/>
            <person name="Finy P."/>
            <person name="Geml J."/>
            <person name="Haridas S."/>
            <person name="Hughes K."/>
            <person name="Justo A."/>
            <person name="Karasinski D."/>
            <person name="Kautmanova I."/>
            <person name="Kiss B."/>
            <person name="Kocsube S."/>
            <person name="Kotiranta H."/>
            <person name="LaButti K.M."/>
            <person name="Lechner B.E."/>
            <person name="Liimatainen K."/>
            <person name="Lipzen A."/>
            <person name="Lukacs Z."/>
            <person name="Mihaltcheva S."/>
            <person name="Morgado L.N."/>
            <person name="Niskanen T."/>
            <person name="Noordeloos M.E."/>
            <person name="Ohm R.A."/>
            <person name="Ortiz-Santana B."/>
            <person name="Ovrebo C."/>
            <person name="Racz N."/>
            <person name="Riley R."/>
            <person name="Savchenko A."/>
            <person name="Shiryaev A."/>
            <person name="Soop K."/>
            <person name="Spirin V."/>
            <person name="Szebenyi C."/>
            <person name="Tomsovsky M."/>
            <person name="Tulloss R.E."/>
            <person name="Uehling J."/>
            <person name="Grigoriev I.V."/>
            <person name="Vagvolgyi C."/>
            <person name="Papp T."/>
            <person name="Martin F.M."/>
            <person name="Miettinen O."/>
            <person name="Hibbett D.S."/>
            <person name="Nagy L.G."/>
        </authorList>
    </citation>
    <scope>NUCLEOTIDE SEQUENCE [LARGE SCALE GENOMIC DNA]</scope>
    <source>
        <strain evidence="2 3">FP101781</strain>
    </source>
</reference>
<sequence>MSTVFKPLATLLALAVSITISSAGAWERGLNGSAIQLVLVNSCPVPVSAYIGNQLAVINKNPFEWETPSTMYLGYHSKYTMKARHESLAAALENMGSPPPLWRRMATGISGMSAVAIRTFRLEALQRGAESQCFRGTPAARAPVLQHPEQSRRPLEVVSGNLGEWVTSRDLALRRASRRRLNFSGDVLGYHPPHPIPSLALWDGVKPYETGYKHPIILGIAPDGIGSPPLGVFYDGDAPYRTEPHGDLFHRGRIETAFCVSGAGTVEAVFFSNGYYYMVDDGHRQEIIGLKIVPNHSPRDGNCAQIKCTSTDCTAAFKTSPTAFPSVGESSAAPSPPYYRCPEPNTTYYITFCPEAASITCVEPKEEGSHGITVTDGAPMGDQGTCRHQTVLNALRANHSTEAKST</sequence>
<evidence type="ECO:0008006" key="4">
    <source>
        <dbReference type="Google" id="ProtNLM"/>
    </source>
</evidence>
<comment type="caution">
    <text evidence="2">The sequence shown here is derived from an EMBL/GenBank/DDBJ whole genome shotgun (WGS) entry which is preliminary data.</text>
</comment>
<keyword evidence="1" id="KW-0732">Signal</keyword>
<protein>
    <recommendedName>
        <fullName evidence="4">YHYH domain-containing protein</fullName>
    </recommendedName>
</protein>
<dbReference type="EMBL" id="QPFP01000039">
    <property type="protein sequence ID" value="TEB27602.1"/>
    <property type="molecule type" value="Genomic_DNA"/>
</dbReference>
<gene>
    <name evidence="2" type="ORF">FA13DRAFT_1776412</name>
</gene>
<name>A0A4Y7T1S8_COPMI</name>
<evidence type="ECO:0000313" key="3">
    <source>
        <dbReference type="Proteomes" id="UP000298030"/>
    </source>
</evidence>
<dbReference type="AlphaFoldDB" id="A0A4Y7T1S8"/>
<proteinExistence type="predicted"/>
<keyword evidence="3" id="KW-1185">Reference proteome</keyword>
<feature type="chain" id="PRO_5021494188" description="YHYH domain-containing protein" evidence="1">
    <location>
        <begin position="24"/>
        <end position="406"/>
    </location>
</feature>
<organism evidence="2 3">
    <name type="scientific">Coprinellus micaceus</name>
    <name type="common">Glistening ink-cap mushroom</name>
    <name type="synonym">Coprinus micaceus</name>
    <dbReference type="NCBI Taxonomy" id="71717"/>
    <lineage>
        <taxon>Eukaryota</taxon>
        <taxon>Fungi</taxon>
        <taxon>Dikarya</taxon>
        <taxon>Basidiomycota</taxon>
        <taxon>Agaricomycotina</taxon>
        <taxon>Agaricomycetes</taxon>
        <taxon>Agaricomycetidae</taxon>
        <taxon>Agaricales</taxon>
        <taxon>Agaricineae</taxon>
        <taxon>Psathyrellaceae</taxon>
        <taxon>Coprinellus</taxon>
    </lineage>
</organism>
<evidence type="ECO:0000313" key="2">
    <source>
        <dbReference type="EMBL" id="TEB27602.1"/>
    </source>
</evidence>